<protein>
    <submittedName>
        <fullName evidence="3">Uncharacterized protein</fullName>
    </submittedName>
</protein>
<keyword evidence="2" id="KW-0812">Transmembrane</keyword>
<name>A0AAE0G4A3_9CHLO</name>
<feature type="transmembrane region" description="Helical" evidence="2">
    <location>
        <begin position="67"/>
        <end position="95"/>
    </location>
</feature>
<feature type="region of interest" description="Disordered" evidence="1">
    <location>
        <begin position="140"/>
        <end position="160"/>
    </location>
</feature>
<dbReference type="AlphaFoldDB" id="A0AAE0G4A3"/>
<feature type="compositionally biased region" description="Pro residues" evidence="1">
    <location>
        <begin position="239"/>
        <end position="289"/>
    </location>
</feature>
<dbReference type="Proteomes" id="UP001190700">
    <property type="component" value="Unassembled WGS sequence"/>
</dbReference>
<feature type="region of interest" description="Disordered" evidence="1">
    <location>
        <begin position="219"/>
        <end position="310"/>
    </location>
</feature>
<reference evidence="3 4" key="1">
    <citation type="journal article" date="2015" name="Genome Biol. Evol.">
        <title>Comparative Genomics of a Bacterivorous Green Alga Reveals Evolutionary Causalities and Consequences of Phago-Mixotrophic Mode of Nutrition.</title>
        <authorList>
            <person name="Burns J.A."/>
            <person name="Paasch A."/>
            <person name="Narechania A."/>
            <person name="Kim E."/>
        </authorList>
    </citation>
    <scope>NUCLEOTIDE SEQUENCE [LARGE SCALE GENOMIC DNA]</scope>
    <source>
        <strain evidence="3 4">PLY_AMNH</strain>
    </source>
</reference>
<gene>
    <name evidence="3" type="ORF">CYMTET_20358</name>
</gene>
<keyword evidence="4" id="KW-1185">Reference proteome</keyword>
<evidence type="ECO:0000256" key="2">
    <source>
        <dbReference type="SAM" id="Phobius"/>
    </source>
</evidence>
<proteinExistence type="predicted"/>
<dbReference type="EMBL" id="LGRX02009870">
    <property type="protein sequence ID" value="KAK3271284.1"/>
    <property type="molecule type" value="Genomic_DNA"/>
</dbReference>
<sequence length="331" mass="34130">MLWYSMHNTPIRALVHTWLGGAEPGVWLVRQVCVWCGGTRAGGAAVRSAHPTRVYVLGRAECVPVPAVLVMVWVAGCGVVACYACPAALVTFALADELARRSGSDSDSSNRSEQIRREVVAAVQALDISAMVTRGLVAANPPSATAPVTQSDTPARGMRDSTTTNLLSEQRTASGDPQSSAQGALVVNSTTTFPAYQVNVTDGGIIPGEAAQNLPATTSASIPADPAAGVHPNIYNMIPTPPPPGDPAPGPEDPAPPPPGDPVPEPGGPAPGNPGPGPPGDPAPDPSYPHYPEVRAQFVTHDGGSCGRTDQRCREVQLPSLCRETSVAELA</sequence>
<keyword evidence="2" id="KW-0472">Membrane</keyword>
<feature type="compositionally biased region" description="Polar residues" evidence="1">
    <location>
        <begin position="142"/>
        <end position="153"/>
    </location>
</feature>
<keyword evidence="2" id="KW-1133">Transmembrane helix</keyword>
<evidence type="ECO:0000313" key="3">
    <source>
        <dbReference type="EMBL" id="KAK3271284.1"/>
    </source>
</evidence>
<evidence type="ECO:0000313" key="4">
    <source>
        <dbReference type="Proteomes" id="UP001190700"/>
    </source>
</evidence>
<organism evidence="3 4">
    <name type="scientific">Cymbomonas tetramitiformis</name>
    <dbReference type="NCBI Taxonomy" id="36881"/>
    <lineage>
        <taxon>Eukaryota</taxon>
        <taxon>Viridiplantae</taxon>
        <taxon>Chlorophyta</taxon>
        <taxon>Pyramimonadophyceae</taxon>
        <taxon>Pyramimonadales</taxon>
        <taxon>Pyramimonadaceae</taxon>
        <taxon>Cymbomonas</taxon>
    </lineage>
</organism>
<evidence type="ECO:0000256" key="1">
    <source>
        <dbReference type="SAM" id="MobiDB-lite"/>
    </source>
</evidence>
<accession>A0AAE0G4A3</accession>
<comment type="caution">
    <text evidence="3">The sequence shown here is derived from an EMBL/GenBank/DDBJ whole genome shotgun (WGS) entry which is preliminary data.</text>
</comment>